<proteinExistence type="predicted"/>
<dbReference type="RefSeq" id="WP_133277316.1">
    <property type="nucleotide sequence ID" value="NZ_CP037933.1"/>
</dbReference>
<feature type="transmembrane region" description="Helical" evidence="1">
    <location>
        <begin position="78"/>
        <end position="104"/>
    </location>
</feature>
<feature type="transmembrane region" description="Helical" evidence="1">
    <location>
        <begin position="269"/>
        <end position="286"/>
    </location>
</feature>
<evidence type="ECO:0000313" key="3">
    <source>
        <dbReference type="Proteomes" id="UP000291124"/>
    </source>
</evidence>
<feature type="transmembrane region" description="Helical" evidence="1">
    <location>
        <begin position="157"/>
        <end position="185"/>
    </location>
</feature>
<evidence type="ECO:0000313" key="2">
    <source>
        <dbReference type="EMBL" id="QBN19800.1"/>
    </source>
</evidence>
<gene>
    <name evidence="2" type="ORF">E1750_13645</name>
</gene>
<dbReference type="AlphaFoldDB" id="A0A4P6YGU6"/>
<keyword evidence="3" id="KW-1185">Reference proteome</keyword>
<accession>A0A4P6YGU6</accession>
<name>A0A4P6YGU6_9FLAO</name>
<keyword evidence="1" id="KW-0812">Transmembrane</keyword>
<dbReference type="Proteomes" id="UP000291124">
    <property type="component" value="Chromosome"/>
</dbReference>
<feature type="transmembrane region" description="Helical" evidence="1">
    <location>
        <begin position="192"/>
        <end position="211"/>
    </location>
</feature>
<protein>
    <submittedName>
        <fullName evidence="2">EpsG family protein</fullName>
    </submittedName>
</protein>
<feature type="transmembrane region" description="Helical" evidence="1">
    <location>
        <begin position="292"/>
        <end position="310"/>
    </location>
</feature>
<evidence type="ECO:0000256" key="1">
    <source>
        <dbReference type="SAM" id="Phobius"/>
    </source>
</evidence>
<feature type="transmembrane region" description="Helical" evidence="1">
    <location>
        <begin position="116"/>
        <end position="137"/>
    </location>
</feature>
<dbReference type="OrthoDB" id="949885at2"/>
<reference evidence="3" key="1">
    <citation type="submission" date="2019-03" db="EMBL/GenBank/DDBJ databases">
        <title>Flavobacterium sp.</title>
        <authorList>
            <person name="Kim H."/>
        </authorList>
    </citation>
    <scope>NUCLEOTIDE SEQUENCE [LARGE SCALE GENOMIC DNA]</scope>
    <source>
        <strain evidence="3">GS13</strain>
    </source>
</reference>
<dbReference type="Pfam" id="PF14897">
    <property type="entry name" value="EpsG"/>
    <property type="match status" value="1"/>
</dbReference>
<feature type="transmembrane region" description="Helical" evidence="1">
    <location>
        <begin position="6"/>
        <end position="24"/>
    </location>
</feature>
<feature type="transmembrane region" description="Helical" evidence="1">
    <location>
        <begin position="31"/>
        <end position="49"/>
    </location>
</feature>
<feature type="transmembrane region" description="Helical" evidence="1">
    <location>
        <begin position="317"/>
        <end position="337"/>
    </location>
</feature>
<dbReference type="KEGG" id="fnk:E1750_13645"/>
<feature type="transmembrane region" description="Helical" evidence="1">
    <location>
        <begin position="244"/>
        <end position="262"/>
    </location>
</feature>
<dbReference type="EMBL" id="CP037933">
    <property type="protein sequence ID" value="QBN19800.1"/>
    <property type="molecule type" value="Genomic_DNA"/>
</dbReference>
<keyword evidence="1" id="KW-1133">Transmembrane helix</keyword>
<dbReference type="InterPro" id="IPR049458">
    <property type="entry name" value="EpsG-like"/>
</dbReference>
<organism evidence="2 3">
    <name type="scientific">Flavobacterium nackdongense</name>
    <dbReference type="NCBI Taxonomy" id="2547394"/>
    <lineage>
        <taxon>Bacteria</taxon>
        <taxon>Pseudomonadati</taxon>
        <taxon>Bacteroidota</taxon>
        <taxon>Flavobacteriia</taxon>
        <taxon>Flavobacteriales</taxon>
        <taxon>Flavobacteriaceae</taxon>
        <taxon>Flavobacterium</taxon>
    </lineage>
</organism>
<keyword evidence="1" id="KW-0472">Membrane</keyword>
<sequence length="364" mass="42736">MRYNFSIFDLWPYAIISLVFLFCFNNKKGNNSKIIFITLFLFSALRYDIGWDYMSYLEEIQGGINELKLSRFEPLSKAILIFSAITNFYPFTFIVFSFVILIFVKYAIDKYSYNSTISWLVFYSLPLFFFASLSTLRQSAATALILYSFTFAKEKKFIYFIICIILASSFHSSGIIGLFILPLVILKIDKKINILLLISSFLFASITKEFLEDYFYGFSIFERFTEVYVGSEASQTSGSSSLQYLYYLIAVFNLLFYNKLVSFNEMNKLFISISNFGVVVFNLLIFEPISALRISAFFLIFWIFLFPYYGRIFSKKISIVVSSSLVFVLIALSFFYVNMYINSYENRIQEKVSFLPYKFWWDNY</sequence>